<name>A0A822ZR88_NELNU</name>
<gene>
    <name evidence="1" type="ORF">HUJ06_017320</name>
</gene>
<evidence type="ECO:0000313" key="2">
    <source>
        <dbReference type="Proteomes" id="UP000607653"/>
    </source>
</evidence>
<sequence length="47" mass="5266">MGMTTKFWVDGGFTIMISRLLCGNEEAEEIRKGKEADTEVESPAQRC</sequence>
<organism evidence="1 2">
    <name type="scientific">Nelumbo nucifera</name>
    <name type="common">Sacred lotus</name>
    <dbReference type="NCBI Taxonomy" id="4432"/>
    <lineage>
        <taxon>Eukaryota</taxon>
        <taxon>Viridiplantae</taxon>
        <taxon>Streptophyta</taxon>
        <taxon>Embryophyta</taxon>
        <taxon>Tracheophyta</taxon>
        <taxon>Spermatophyta</taxon>
        <taxon>Magnoliopsida</taxon>
        <taxon>Proteales</taxon>
        <taxon>Nelumbonaceae</taxon>
        <taxon>Nelumbo</taxon>
    </lineage>
</organism>
<evidence type="ECO:0000313" key="1">
    <source>
        <dbReference type="EMBL" id="DAD47383.1"/>
    </source>
</evidence>
<reference evidence="1 2" key="1">
    <citation type="journal article" date="2020" name="Mol. Biol. Evol.">
        <title>Distinct Expression and Methylation Patterns for Genes with Different Fates following a Single Whole-Genome Duplication in Flowering Plants.</title>
        <authorList>
            <person name="Shi T."/>
            <person name="Rahmani R.S."/>
            <person name="Gugger P.F."/>
            <person name="Wang M."/>
            <person name="Li H."/>
            <person name="Zhang Y."/>
            <person name="Li Z."/>
            <person name="Wang Q."/>
            <person name="Van de Peer Y."/>
            <person name="Marchal K."/>
            <person name="Chen J."/>
        </authorList>
    </citation>
    <scope>NUCLEOTIDE SEQUENCE [LARGE SCALE GENOMIC DNA]</scope>
    <source>
        <tissue evidence="1">Leaf</tissue>
    </source>
</reference>
<protein>
    <submittedName>
        <fullName evidence="1">Uncharacterized protein</fullName>
    </submittedName>
</protein>
<proteinExistence type="predicted"/>
<keyword evidence="2" id="KW-1185">Reference proteome</keyword>
<dbReference type="EMBL" id="DUZY01000008">
    <property type="protein sequence ID" value="DAD47383.1"/>
    <property type="molecule type" value="Genomic_DNA"/>
</dbReference>
<dbReference type="AlphaFoldDB" id="A0A822ZR88"/>
<comment type="caution">
    <text evidence="1">The sequence shown here is derived from an EMBL/GenBank/DDBJ whole genome shotgun (WGS) entry which is preliminary data.</text>
</comment>
<dbReference type="Proteomes" id="UP000607653">
    <property type="component" value="Unassembled WGS sequence"/>
</dbReference>
<accession>A0A822ZR88</accession>